<feature type="domain" description="ChrR-like cupin" evidence="1">
    <location>
        <begin position="30"/>
        <end position="111"/>
    </location>
</feature>
<name>A0A928VM25_9CYAN</name>
<dbReference type="Pfam" id="PF12973">
    <property type="entry name" value="Cupin_7"/>
    <property type="match status" value="1"/>
</dbReference>
<evidence type="ECO:0000259" key="1">
    <source>
        <dbReference type="Pfam" id="PF12973"/>
    </source>
</evidence>
<proteinExistence type="predicted"/>
<comment type="caution">
    <text evidence="2">The sequence shown here is derived from an EMBL/GenBank/DDBJ whole genome shotgun (WGS) entry which is preliminary data.</text>
</comment>
<dbReference type="EMBL" id="JADEXQ010000010">
    <property type="protein sequence ID" value="MBE9029005.1"/>
    <property type="molecule type" value="Genomic_DNA"/>
</dbReference>
<dbReference type="RefSeq" id="WP_264323825.1">
    <property type="nucleotide sequence ID" value="NZ_JADEXQ010000010.1"/>
</dbReference>
<dbReference type="Gene3D" id="2.60.120.10">
    <property type="entry name" value="Jelly Rolls"/>
    <property type="match status" value="1"/>
</dbReference>
<keyword evidence="3" id="KW-1185">Reference proteome</keyword>
<evidence type="ECO:0000313" key="2">
    <source>
        <dbReference type="EMBL" id="MBE9029005.1"/>
    </source>
</evidence>
<dbReference type="Proteomes" id="UP000625316">
    <property type="component" value="Unassembled WGS sequence"/>
</dbReference>
<dbReference type="SUPFAM" id="SSF51182">
    <property type="entry name" value="RmlC-like cupins"/>
    <property type="match status" value="1"/>
</dbReference>
<protein>
    <submittedName>
        <fullName evidence="2">Cupin domain-containing protein</fullName>
    </submittedName>
</protein>
<accession>A0A928VM25</accession>
<dbReference type="InterPro" id="IPR014710">
    <property type="entry name" value="RmlC-like_jellyroll"/>
</dbReference>
<evidence type="ECO:0000313" key="3">
    <source>
        <dbReference type="Proteomes" id="UP000625316"/>
    </source>
</evidence>
<dbReference type="AlphaFoldDB" id="A0A928VM25"/>
<dbReference type="InterPro" id="IPR025979">
    <property type="entry name" value="ChrR-like_cupin_dom"/>
</dbReference>
<sequence length="123" mass="13479">MVKSSTKYWNPLLLQNAGMWEAIDGTEGMLEQITLAIDPVTGDYTRLTCFKAGSNTTAIGAKSHDYPEEILIIAGRLYDAAFDLWLEAGHYASRPPGEIHGPFIATEDCLVLEIAYPSQATTK</sequence>
<gene>
    <name evidence="2" type="ORF">IQ266_04415</name>
</gene>
<dbReference type="InterPro" id="IPR011051">
    <property type="entry name" value="RmlC_Cupin_sf"/>
</dbReference>
<reference evidence="2" key="1">
    <citation type="submission" date="2020-10" db="EMBL/GenBank/DDBJ databases">
        <authorList>
            <person name="Castelo-Branco R."/>
            <person name="Eusebio N."/>
            <person name="Adriana R."/>
            <person name="Vieira A."/>
            <person name="Brugerolle De Fraissinette N."/>
            <person name="Rezende De Castro R."/>
            <person name="Schneider M.P."/>
            <person name="Vasconcelos V."/>
            <person name="Leao P.N."/>
        </authorList>
    </citation>
    <scope>NUCLEOTIDE SEQUENCE</scope>
    <source>
        <strain evidence="2">LEGE 11480</strain>
    </source>
</reference>
<organism evidence="2 3">
    <name type="scientific">Romeriopsis navalis LEGE 11480</name>
    <dbReference type="NCBI Taxonomy" id="2777977"/>
    <lineage>
        <taxon>Bacteria</taxon>
        <taxon>Bacillati</taxon>
        <taxon>Cyanobacteriota</taxon>
        <taxon>Cyanophyceae</taxon>
        <taxon>Leptolyngbyales</taxon>
        <taxon>Leptolyngbyaceae</taxon>
        <taxon>Romeriopsis</taxon>
        <taxon>Romeriopsis navalis</taxon>
    </lineage>
</organism>